<evidence type="ECO:0000259" key="8">
    <source>
        <dbReference type="PROSITE" id="PS50850"/>
    </source>
</evidence>
<name>A0AA39GL15_SARSR</name>
<evidence type="ECO:0000256" key="6">
    <source>
        <dbReference type="ARBA" id="ARBA00023136"/>
    </source>
</evidence>
<proteinExistence type="inferred from homology"/>
<evidence type="ECO:0000256" key="7">
    <source>
        <dbReference type="SAM" id="Phobius"/>
    </source>
</evidence>
<keyword evidence="5 7" id="KW-1133">Transmembrane helix</keyword>
<dbReference type="SUPFAM" id="SSF103473">
    <property type="entry name" value="MFS general substrate transporter"/>
    <property type="match status" value="1"/>
</dbReference>
<dbReference type="InterPro" id="IPR003663">
    <property type="entry name" value="Sugar/inositol_transpt"/>
</dbReference>
<evidence type="ECO:0000313" key="10">
    <source>
        <dbReference type="Proteomes" id="UP001175261"/>
    </source>
</evidence>
<evidence type="ECO:0000256" key="3">
    <source>
        <dbReference type="ARBA" id="ARBA00022448"/>
    </source>
</evidence>
<evidence type="ECO:0000256" key="2">
    <source>
        <dbReference type="ARBA" id="ARBA00010992"/>
    </source>
</evidence>
<accession>A0AA39GL15</accession>
<evidence type="ECO:0000256" key="4">
    <source>
        <dbReference type="ARBA" id="ARBA00022692"/>
    </source>
</evidence>
<dbReference type="InterPro" id="IPR005829">
    <property type="entry name" value="Sugar_transporter_CS"/>
</dbReference>
<dbReference type="Pfam" id="PF00083">
    <property type="entry name" value="Sugar_tr"/>
    <property type="match status" value="2"/>
</dbReference>
<keyword evidence="3" id="KW-0813">Transport</keyword>
<reference evidence="9" key="1">
    <citation type="submission" date="2022-10" db="EMBL/GenBank/DDBJ databases">
        <title>Determination and structural analysis of whole genome sequence of Sarocladium strictum F4-1.</title>
        <authorList>
            <person name="Hu L."/>
            <person name="Jiang Y."/>
        </authorList>
    </citation>
    <scope>NUCLEOTIDE SEQUENCE</scope>
    <source>
        <strain evidence="9">F4-1</strain>
    </source>
</reference>
<keyword evidence="6 7" id="KW-0472">Membrane</keyword>
<evidence type="ECO:0000256" key="1">
    <source>
        <dbReference type="ARBA" id="ARBA00004141"/>
    </source>
</evidence>
<dbReference type="GO" id="GO:0005351">
    <property type="term" value="F:carbohydrate:proton symporter activity"/>
    <property type="evidence" value="ECO:0007669"/>
    <property type="project" value="TreeGrafter"/>
</dbReference>
<dbReference type="Gene3D" id="1.20.1250.20">
    <property type="entry name" value="MFS general substrate transporter like domains"/>
    <property type="match status" value="1"/>
</dbReference>
<feature type="transmembrane region" description="Helical" evidence="7">
    <location>
        <begin position="114"/>
        <end position="133"/>
    </location>
</feature>
<feature type="transmembrane region" description="Helical" evidence="7">
    <location>
        <begin position="179"/>
        <end position="202"/>
    </location>
</feature>
<feature type="transmembrane region" description="Helical" evidence="7">
    <location>
        <begin position="333"/>
        <end position="354"/>
    </location>
</feature>
<feature type="transmembrane region" description="Helical" evidence="7">
    <location>
        <begin position="21"/>
        <end position="39"/>
    </location>
</feature>
<keyword evidence="4 7" id="KW-0812">Transmembrane</keyword>
<dbReference type="AlphaFoldDB" id="A0AA39GL15"/>
<comment type="similarity">
    <text evidence="2">Belongs to the major facilitator superfamily. Sugar transporter (TC 2.A.1.1) family.</text>
</comment>
<dbReference type="PANTHER" id="PTHR48022:SF10">
    <property type="entry name" value="MAJOR FACILITATOR SUPERFAMILY (MFS) PROFILE DOMAIN-CONTAINING PROTEIN"/>
    <property type="match status" value="1"/>
</dbReference>
<feature type="transmembrane region" description="Helical" evidence="7">
    <location>
        <begin position="302"/>
        <end position="321"/>
    </location>
</feature>
<dbReference type="EMBL" id="JAPDFR010000002">
    <property type="protein sequence ID" value="KAK0389340.1"/>
    <property type="molecule type" value="Genomic_DNA"/>
</dbReference>
<sequence length="479" mass="53009">MAQAPLTQKELHSIRSLYREKRLLAICFFIALAQFQYGYDSAAVSGFQSMPGFLSVFGYADVRELLAWLNLSHWLACIVIFKFGAFISARQGLWIASAIGVVSVVLQISSTHIAALYVGRVLLGFSNGFYATYSAVYIGESTPAYLRGAAIGLIVLQINLGALIGIVVDNATQTRISRLSYQIPLAVMFIIPVLMSVGLIFLPETPRYYISKDQDDKAAAAIRKLRGVTDEAQISEDVAIMKNAWLEETEMRSKTHLMDAFRGTDLRRTLLSVATAVAQAATGIYFIAAFSVYFFVQARIGSPFMWVTVSIAIALTGNMLSFPVVRFFDRRHLLIVSSALNAAAMLGMAVAYNVSPLGSHTAGKVLVGLSIVFTWVYGIGQGPVLWALQTEIPAQRLRAQTYCYIWAGSNLILAIFTFFFVPETRGRSLEQLDELFEKRLPAWKFRAYVKDLQQADTDDFAVRKETKGEITVAQVEDRG</sequence>
<dbReference type="InterPro" id="IPR036259">
    <property type="entry name" value="MFS_trans_sf"/>
</dbReference>
<dbReference type="PRINTS" id="PR00171">
    <property type="entry name" value="SUGRTRNSPORT"/>
</dbReference>
<comment type="subcellular location">
    <subcellularLocation>
        <location evidence="1">Membrane</location>
        <topology evidence="1">Multi-pass membrane protein</topology>
    </subcellularLocation>
</comment>
<dbReference type="InterPro" id="IPR050360">
    <property type="entry name" value="MFS_Sugar_Transporters"/>
</dbReference>
<feature type="transmembrane region" description="Helical" evidence="7">
    <location>
        <begin position="145"/>
        <end position="167"/>
    </location>
</feature>
<feature type="transmembrane region" description="Helical" evidence="7">
    <location>
        <begin position="270"/>
        <end position="296"/>
    </location>
</feature>
<feature type="transmembrane region" description="Helical" evidence="7">
    <location>
        <begin position="401"/>
        <end position="421"/>
    </location>
</feature>
<dbReference type="GO" id="GO:0016020">
    <property type="term" value="C:membrane"/>
    <property type="evidence" value="ECO:0007669"/>
    <property type="project" value="UniProtKB-SubCell"/>
</dbReference>
<dbReference type="PROSITE" id="PS00217">
    <property type="entry name" value="SUGAR_TRANSPORT_2"/>
    <property type="match status" value="1"/>
</dbReference>
<dbReference type="InterPro" id="IPR005828">
    <property type="entry name" value="MFS_sugar_transport-like"/>
</dbReference>
<protein>
    <recommendedName>
        <fullName evidence="8">Major facilitator superfamily (MFS) profile domain-containing protein</fullName>
    </recommendedName>
</protein>
<keyword evidence="10" id="KW-1185">Reference proteome</keyword>
<feature type="transmembrane region" description="Helical" evidence="7">
    <location>
        <begin position="65"/>
        <end position="85"/>
    </location>
</feature>
<feature type="transmembrane region" description="Helical" evidence="7">
    <location>
        <begin position="92"/>
        <end position="108"/>
    </location>
</feature>
<evidence type="ECO:0000256" key="5">
    <source>
        <dbReference type="ARBA" id="ARBA00022989"/>
    </source>
</evidence>
<gene>
    <name evidence="9" type="ORF">NLU13_2915</name>
</gene>
<feature type="domain" description="Major facilitator superfamily (MFS) profile" evidence="8">
    <location>
        <begin position="26"/>
        <end position="479"/>
    </location>
</feature>
<dbReference type="InterPro" id="IPR020846">
    <property type="entry name" value="MFS_dom"/>
</dbReference>
<evidence type="ECO:0000313" key="9">
    <source>
        <dbReference type="EMBL" id="KAK0389340.1"/>
    </source>
</evidence>
<dbReference type="Proteomes" id="UP001175261">
    <property type="component" value="Unassembled WGS sequence"/>
</dbReference>
<dbReference type="PROSITE" id="PS50850">
    <property type="entry name" value="MFS"/>
    <property type="match status" value="1"/>
</dbReference>
<feature type="transmembrane region" description="Helical" evidence="7">
    <location>
        <begin position="366"/>
        <end position="389"/>
    </location>
</feature>
<organism evidence="9 10">
    <name type="scientific">Sarocladium strictum</name>
    <name type="common">Black bundle disease fungus</name>
    <name type="synonym">Acremonium strictum</name>
    <dbReference type="NCBI Taxonomy" id="5046"/>
    <lineage>
        <taxon>Eukaryota</taxon>
        <taxon>Fungi</taxon>
        <taxon>Dikarya</taxon>
        <taxon>Ascomycota</taxon>
        <taxon>Pezizomycotina</taxon>
        <taxon>Sordariomycetes</taxon>
        <taxon>Hypocreomycetidae</taxon>
        <taxon>Hypocreales</taxon>
        <taxon>Sarocladiaceae</taxon>
        <taxon>Sarocladium</taxon>
    </lineage>
</organism>
<comment type="caution">
    <text evidence="9">The sequence shown here is derived from an EMBL/GenBank/DDBJ whole genome shotgun (WGS) entry which is preliminary data.</text>
</comment>
<dbReference type="PANTHER" id="PTHR48022">
    <property type="entry name" value="PLASTIDIC GLUCOSE TRANSPORTER 4"/>
    <property type="match status" value="1"/>
</dbReference>